<dbReference type="RefSeq" id="WP_102775610.1">
    <property type="nucleotide sequence ID" value="NZ_POQS01000008.1"/>
</dbReference>
<name>A0A2N8KBL0_9BURK</name>
<keyword evidence="2" id="KW-1185">Reference proteome</keyword>
<evidence type="ECO:0000313" key="1">
    <source>
        <dbReference type="EMBL" id="PND30807.1"/>
    </source>
</evidence>
<sequence>MEITYDPAKNDKNMVERGLSFELAHGFDWNSALVIEDARQDYSEVRYQALGKIDERMYVLVFTVRGDAIRIISLRRANSREVARYEKAQS</sequence>
<dbReference type="Gene3D" id="3.10.450.530">
    <property type="entry name" value="Ribonuclease toxin, BrnT, of type II toxin-antitoxin system"/>
    <property type="match status" value="1"/>
</dbReference>
<accession>A0A2N8KBL0</accession>
<protein>
    <submittedName>
        <fullName evidence="1">BrnT family toxin</fullName>
    </submittedName>
</protein>
<dbReference type="InterPro" id="IPR007460">
    <property type="entry name" value="BrnT_toxin"/>
</dbReference>
<dbReference type="AlphaFoldDB" id="A0A2N8KBL0"/>
<evidence type="ECO:0000313" key="2">
    <source>
        <dbReference type="Proteomes" id="UP000235994"/>
    </source>
</evidence>
<dbReference type="InterPro" id="IPR038573">
    <property type="entry name" value="BrnT_sf"/>
</dbReference>
<comment type="caution">
    <text evidence="1">The sequence shown here is derived from an EMBL/GenBank/DDBJ whole genome shotgun (WGS) entry which is preliminary data.</text>
</comment>
<organism evidence="1 2">
    <name type="scientific">Achromobacter pulmonis</name>
    <dbReference type="NCBI Taxonomy" id="1389932"/>
    <lineage>
        <taxon>Bacteria</taxon>
        <taxon>Pseudomonadati</taxon>
        <taxon>Pseudomonadota</taxon>
        <taxon>Betaproteobacteria</taxon>
        <taxon>Burkholderiales</taxon>
        <taxon>Alcaligenaceae</taxon>
        <taxon>Achromobacter</taxon>
    </lineage>
</organism>
<dbReference type="EMBL" id="POQS01000008">
    <property type="protein sequence ID" value="PND30807.1"/>
    <property type="molecule type" value="Genomic_DNA"/>
</dbReference>
<reference evidence="1 2" key="1">
    <citation type="submission" date="2018-01" db="EMBL/GenBank/DDBJ databases">
        <title>The draft genome of an aniline degradation strain ANB-1.</title>
        <authorList>
            <person name="Zhang L."/>
            <person name="Jiang J."/>
        </authorList>
    </citation>
    <scope>NUCLEOTIDE SEQUENCE [LARGE SCALE GENOMIC DNA]</scope>
    <source>
        <strain evidence="1 2">ANB-1</strain>
    </source>
</reference>
<dbReference type="Pfam" id="PF04365">
    <property type="entry name" value="BrnT_toxin"/>
    <property type="match status" value="1"/>
</dbReference>
<gene>
    <name evidence="1" type="ORF">C1I89_27845</name>
</gene>
<dbReference type="Proteomes" id="UP000235994">
    <property type="component" value="Unassembled WGS sequence"/>
</dbReference>
<proteinExistence type="predicted"/>